<name>A0A2J8I1D7_VIBDI</name>
<sequence length="90" mass="10525">MNMMKKITYFILAHFFAFIKNKLRLFPKTKFFLKKIVMSSSLLTVFFRKLGLMLTPTGPALNFDQLNKALTPRQKVIFEKMEGNSMGTRK</sequence>
<organism evidence="1 2">
    <name type="scientific">Vibrio diazotrophicus</name>
    <dbReference type="NCBI Taxonomy" id="685"/>
    <lineage>
        <taxon>Bacteria</taxon>
        <taxon>Pseudomonadati</taxon>
        <taxon>Pseudomonadota</taxon>
        <taxon>Gammaproteobacteria</taxon>
        <taxon>Vibrionales</taxon>
        <taxon>Vibrionaceae</taxon>
        <taxon>Vibrio</taxon>
    </lineage>
</organism>
<comment type="caution">
    <text evidence="1">The sequence shown here is derived from an EMBL/GenBank/DDBJ whole genome shotgun (WGS) entry which is preliminary data.</text>
</comment>
<gene>
    <name evidence="1" type="ORF">C1N32_12955</name>
</gene>
<protein>
    <submittedName>
        <fullName evidence="1">Uncharacterized protein</fullName>
    </submittedName>
</protein>
<evidence type="ECO:0000313" key="1">
    <source>
        <dbReference type="EMBL" id="PNI04335.1"/>
    </source>
</evidence>
<dbReference type="Proteomes" id="UP000236449">
    <property type="component" value="Unassembled WGS sequence"/>
</dbReference>
<proteinExistence type="predicted"/>
<dbReference type="RefSeq" id="WP_102966418.1">
    <property type="nucleotide sequence ID" value="NZ_POSK01000008.1"/>
</dbReference>
<accession>A0A2J8I1D7</accession>
<reference evidence="1 2" key="1">
    <citation type="submission" date="2018-01" db="EMBL/GenBank/DDBJ databases">
        <title>Draft genome sequences of six Vibrio diazotrophicus strains isolated from deep-sea sediments of the Baltic Sea.</title>
        <authorList>
            <person name="Castillo D."/>
            <person name="Vandieken V."/>
            <person name="Chiang O."/>
            <person name="Middelboe M."/>
        </authorList>
    </citation>
    <scope>NUCLEOTIDE SEQUENCE [LARGE SCALE GENOMIC DNA]</scope>
    <source>
        <strain evidence="1 2">60.27F</strain>
    </source>
</reference>
<dbReference type="AlphaFoldDB" id="A0A2J8I1D7"/>
<dbReference type="EMBL" id="POSK01000008">
    <property type="protein sequence ID" value="PNI04335.1"/>
    <property type="molecule type" value="Genomic_DNA"/>
</dbReference>
<evidence type="ECO:0000313" key="2">
    <source>
        <dbReference type="Proteomes" id="UP000236449"/>
    </source>
</evidence>